<dbReference type="Proteomes" id="UP001165060">
    <property type="component" value="Unassembled WGS sequence"/>
</dbReference>
<comment type="similarity">
    <text evidence="1">Belongs to the adenylate kinase family.</text>
</comment>
<gene>
    <name evidence="2" type="ORF">TeGR_g7472</name>
</gene>
<evidence type="ECO:0000256" key="1">
    <source>
        <dbReference type="ARBA" id="ARBA00007220"/>
    </source>
</evidence>
<proteinExistence type="inferred from homology"/>
<dbReference type="Gene3D" id="3.40.50.300">
    <property type="entry name" value="P-loop containing nucleotide triphosphate hydrolases"/>
    <property type="match status" value="1"/>
</dbReference>
<dbReference type="InterPro" id="IPR036193">
    <property type="entry name" value="ADK_active_lid_dom_sf"/>
</dbReference>
<reference evidence="2 3" key="1">
    <citation type="journal article" date="2023" name="Commun. Biol.">
        <title>Genome analysis of Parmales, the sister group of diatoms, reveals the evolutionary specialization of diatoms from phago-mixotrophs to photoautotrophs.</title>
        <authorList>
            <person name="Ban H."/>
            <person name="Sato S."/>
            <person name="Yoshikawa S."/>
            <person name="Yamada K."/>
            <person name="Nakamura Y."/>
            <person name="Ichinomiya M."/>
            <person name="Sato N."/>
            <person name="Blanc-Mathieu R."/>
            <person name="Endo H."/>
            <person name="Kuwata A."/>
            <person name="Ogata H."/>
        </authorList>
    </citation>
    <scope>NUCLEOTIDE SEQUENCE [LARGE SCALE GENOMIC DNA]</scope>
</reference>
<name>A0ABQ6MWG2_9STRA</name>
<comment type="caution">
    <text evidence="2">The sequence shown here is derived from an EMBL/GenBank/DDBJ whole genome shotgun (WGS) entry which is preliminary data.</text>
</comment>
<protein>
    <recommendedName>
        <fullName evidence="4">Adenylate kinase</fullName>
    </recommendedName>
</protein>
<sequence>MSDLLAAAKSKIDLVIFLNVAESALVERVEGRRIDPETGDSYHTKFNWPADMPEAVRARLVQREDDTADKCLVRVAQFNKNVAAIRGFYEGVGVDVDGNRSPAEVGGDIERVMEEAAERYAREGAGV</sequence>
<keyword evidence="3" id="KW-1185">Reference proteome</keyword>
<dbReference type="EMBL" id="BRYB01001840">
    <property type="protein sequence ID" value="GMI34795.1"/>
    <property type="molecule type" value="Genomic_DNA"/>
</dbReference>
<organism evidence="2 3">
    <name type="scientific">Tetraparma gracilis</name>
    <dbReference type="NCBI Taxonomy" id="2962635"/>
    <lineage>
        <taxon>Eukaryota</taxon>
        <taxon>Sar</taxon>
        <taxon>Stramenopiles</taxon>
        <taxon>Ochrophyta</taxon>
        <taxon>Bolidophyceae</taxon>
        <taxon>Parmales</taxon>
        <taxon>Triparmaceae</taxon>
        <taxon>Tetraparma</taxon>
    </lineage>
</organism>
<dbReference type="InterPro" id="IPR027417">
    <property type="entry name" value="P-loop_NTPase"/>
</dbReference>
<accession>A0ABQ6MWG2</accession>
<dbReference type="SUPFAM" id="SSF57774">
    <property type="entry name" value="Microbial and mitochondrial ADK, insert 'zinc finger' domain"/>
    <property type="match status" value="1"/>
</dbReference>
<evidence type="ECO:0000313" key="2">
    <source>
        <dbReference type="EMBL" id="GMI34795.1"/>
    </source>
</evidence>
<evidence type="ECO:0000313" key="3">
    <source>
        <dbReference type="Proteomes" id="UP001165060"/>
    </source>
</evidence>
<evidence type="ECO:0008006" key="4">
    <source>
        <dbReference type="Google" id="ProtNLM"/>
    </source>
</evidence>